<dbReference type="EMBL" id="LT598491">
    <property type="protein sequence ID" value="SCW04051.1"/>
    <property type="molecule type" value="Genomic_DNA"/>
</dbReference>
<dbReference type="PANTHER" id="PTHR22749:SF6">
    <property type="entry name" value="RIBOFLAVIN KINASE"/>
    <property type="match status" value="1"/>
</dbReference>
<dbReference type="UniPathway" id="UPA00276">
    <property type="reaction ID" value="UER00406"/>
</dbReference>
<keyword evidence="6" id="KW-0285">Flavoprotein</keyword>
<dbReference type="AlphaFoldDB" id="A0A1G4MJP2"/>
<evidence type="ECO:0000313" key="14">
    <source>
        <dbReference type="Proteomes" id="UP000190831"/>
    </source>
</evidence>
<dbReference type="InterPro" id="IPR023468">
    <property type="entry name" value="Riboflavin_kinase"/>
</dbReference>
<evidence type="ECO:0000256" key="9">
    <source>
        <dbReference type="ARBA" id="ARBA00022741"/>
    </source>
</evidence>
<keyword evidence="10" id="KW-0067">ATP-binding</keyword>
<proteinExistence type="inferred from homology"/>
<dbReference type="InterPro" id="IPR015865">
    <property type="entry name" value="Riboflavin_kinase_bac/euk"/>
</dbReference>
<dbReference type="PANTHER" id="PTHR22749">
    <property type="entry name" value="RIBOFLAVIN KINASE/FMN ADENYLYLTRANSFERASE"/>
    <property type="match status" value="1"/>
</dbReference>
<evidence type="ECO:0000256" key="11">
    <source>
        <dbReference type="ARBA" id="ARBA00029960"/>
    </source>
</evidence>
<evidence type="ECO:0000256" key="8">
    <source>
        <dbReference type="ARBA" id="ARBA00022679"/>
    </source>
</evidence>
<dbReference type="OrthoDB" id="276388at2759"/>
<evidence type="ECO:0000256" key="3">
    <source>
        <dbReference type="ARBA" id="ARBA00010108"/>
    </source>
</evidence>
<evidence type="ECO:0000259" key="12">
    <source>
        <dbReference type="SMART" id="SM00904"/>
    </source>
</evidence>
<evidence type="ECO:0000256" key="4">
    <source>
        <dbReference type="ARBA" id="ARBA00012105"/>
    </source>
</evidence>
<dbReference type="EC" id="2.7.1.26" evidence="4"/>
<dbReference type="GO" id="GO:0005739">
    <property type="term" value="C:mitochondrion"/>
    <property type="evidence" value="ECO:0007669"/>
    <property type="project" value="TreeGrafter"/>
</dbReference>
<evidence type="ECO:0000256" key="7">
    <source>
        <dbReference type="ARBA" id="ARBA00022643"/>
    </source>
</evidence>
<dbReference type="Gene3D" id="2.40.30.30">
    <property type="entry name" value="Riboflavin kinase-like"/>
    <property type="match status" value="1"/>
</dbReference>
<keyword evidence="14" id="KW-1185">Reference proteome</keyword>
<accession>A0A1G4MJP2</accession>
<feature type="domain" description="Riboflavin kinase" evidence="12">
    <location>
        <begin position="14"/>
        <end position="174"/>
    </location>
</feature>
<dbReference type="OMA" id="FDCEVAR"/>
<dbReference type="InterPro" id="IPR023465">
    <property type="entry name" value="Riboflavin_kinase_dom_sf"/>
</dbReference>
<dbReference type="GO" id="GO:0008531">
    <property type="term" value="F:riboflavin kinase activity"/>
    <property type="evidence" value="ECO:0007669"/>
    <property type="project" value="UniProtKB-EC"/>
</dbReference>
<reference evidence="13 14" key="1">
    <citation type="submission" date="2016-03" db="EMBL/GenBank/DDBJ databases">
        <authorList>
            <person name="Devillers H."/>
        </authorList>
    </citation>
    <scope>NUCLEOTIDE SEQUENCE [LARGE SCALE GENOMIC DNA]</scope>
    <source>
        <strain evidence="13">CBS 6772</strain>
    </source>
</reference>
<evidence type="ECO:0000256" key="5">
    <source>
        <dbReference type="ARBA" id="ARBA00017394"/>
    </source>
</evidence>
<keyword evidence="8" id="KW-0808">Transferase</keyword>
<dbReference type="STRING" id="4955.A0A1G4MJP2"/>
<gene>
    <name evidence="13" type="ORF">LAFE_0H04830G</name>
</gene>
<comment type="function">
    <text evidence="1">Catalyzes the phosphorylation of riboflavin (vitamin B2) to form flavin mononucleotide (FMN) coenzyme.</text>
</comment>
<protein>
    <recommendedName>
        <fullName evidence="5">Riboflavin kinase</fullName>
        <ecNumber evidence="4">2.7.1.26</ecNumber>
    </recommendedName>
    <alternativeName>
        <fullName evidence="11">Flavin mononucleotide kinase 1</fullName>
    </alternativeName>
</protein>
<sequence length="184" mass="20702">MARPSDVPIPQEPMSPYPINTEFCDIVCGFGRGSSELGIPTANVPIDQLPSIVEKLPLGVYFGFCRVAKVDSECTRVVKRKDGRSVDYNFGATLNNKDLETWPVVLSIGLNPFYHNKAKTVELHIMHKFSDDFYGAKVKFNILGFIRPELDYTTKEALIKDINTDIEIAKKTLNTPPYSEYSHL</sequence>
<dbReference type="GO" id="GO:0009231">
    <property type="term" value="P:riboflavin biosynthetic process"/>
    <property type="evidence" value="ECO:0007669"/>
    <property type="project" value="InterPro"/>
</dbReference>
<dbReference type="GO" id="GO:0009398">
    <property type="term" value="P:FMN biosynthetic process"/>
    <property type="evidence" value="ECO:0007669"/>
    <property type="project" value="UniProtKB-UniPathway"/>
</dbReference>
<name>A0A1G4MJP2_LACFM</name>
<dbReference type="Pfam" id="PF01687">
    <property type="entry name" value="Flavokinase"/>
    <property type="match status" value="1"/>
</dbReference>
<evidence type="ECO:0000256" key="1">
    <source>
        <dbReference type="ARBA" id="ARBA00003572"/>
    </source>
</evidence>
<organism evidence="13 14">
    <name type="scientific">Lachancea fermentati</name>
    <name type="common">Zygosaccharomyces fermentati</name>
    <dbReference type="NCBI Taxonomy" id="4955"/>
    <lineage>
        <taxon>Eukaryota</taxon>
        <taxon>Fungi</taxon>
        <taxon>Dikarya</taxon>
        <taxon>Ascomycota</taxon>
        <taxon>Saccharomycotina</taxon>
        <taxon>Saccharomycetes</taxon>
        <taxon>Saccharomycetales</taxon>
        <taxon>Saccharomycetaceae</taxon>
        <taxon>Lachancea</taxon>
    </lineage>
</organism>
<keyword evidence="7" id="KW-0288">FMN</keyword>
<evidence type="ECO:0000313" key="13">
    <source>
        <dbReference type="EMBL" id="SCW04051.1"/>
    </source>
</evidence>
<evidence type="ECO:0000256" key="6">
    <source>
        <dbReference type="ARBA" id="ARBA00022630"/>
    </source>
</evidence>
<dbReference type="GO" id="GO:0005524">
    <property type="term" value="F:ATP binding"/>
    <property type="evidence" value="ECO:0007669"/>
    <property type="project" value="UniProtKB-KW"/>
</dbReference>
<evidence type="ECO:0000256" key="10">
    <source>
        <dbReference type="ARBA" id="ARBA00022840"/>
    </source>
</evidence>
<evidence type="ECO:0000256" key="2">
    <source>
        <dbReference type="ARBA" id="ARBA00005201"/>
    </source>
</evidence>
<keyword evidence="9" id="KW-0547">Nucleotide-binding</keyword>
<comment type="pathway">
    <text evidence="2">Cofactor biosynthesis; FMN biosynthesis; FMN from riboflavin (ATP route): step 1/1.</text>
</comment>
<comment type="similarity">
    <text evidence="3">Belongs to the flavokinase family.</text>
</comment>
<dbReference type="SUPFAM" id="SSF82114">
    <property type="entry name" value="Riboflavin kinase-like"/>
    <property type="match status" value="1"/>
</dbReference>
<dbReference type="SMART" id="SM00904">
    <property type="entry name" value="Flavokinase"/>
    <property type="match status" value="1"/>
</dbReference>
<dbReference type="Proteomes" id="UP000190831">
    <property type="component" value="Chromosome H"/>
</dbReference>